<feature type="chain" id="PRO_5016444295" description="DUF6443 domain-containing protein" evidence="2">
    <location>
        <begin position="26"/>
        <end position="1444"/>
    </location>
</feature>
<keyword evidence="5" id="KW-1185">Reference proteome</keyword>
<dbReference type="PANTHER" id="PTHR32305">
    <property type="match status" value="1"/>
</dbReference>
<evidence type="ECO:0000259" key="3">
    <source>
        <dbReference type="Pfam" id="PF20041"/>
    </source>
</evidence>
<evidence type="ECO:0000256" key="2">
    <source>
        <dbReference type="SAM" id="SignalP"/>
    </source>
</evidence>
<dbReference type="NCBIfam" id="TIGR03696">
    <property type="entry name" value="Rhs_assc_core"/>
    <property type="match status" value="1"/>
</dbReference>
<evidence type="ECO:0000256" key="1">
    <source>
        <dbReference type="SAM" id="MobiDB-lite"/>
    </source>
</evidence>
<feature type="region of interest" description="Disordered" evidence="1">
    <location>
        <begin position="227"/>
        <end position="254"/>
    </location>
</feature>
<dbReference type="EMBL" id="CP030104">
    <property type="protein sequence ID" value="AWX43279.1"/>
    <property type="molecule type" value="Genomic_DNA"/>
</dbReference>
<dbReference type="PANTHER" id="PTHR32305:SF15">
    <property type="entry name" value="PROTEIN RHSA-RELATED"/>
    <property type="match status" value="1"/>
</dbReference>
<dbReference type="Gene3D" id="2.180.10.10">
    <property type="entry name" value="RHS repeat-associated core"/>
    <property type="match status" value="1"/>
</dbReference>
<evidence type="ECO:0000313" key="5">
    <source>
        <dbReference type="Proteomes" id="UP000248536"/>
    </source>
</evidence>
<dbReference type="InterPro" id="IPR045619">
    <property type="entry name" value="DUF6443"/>
</dbReference>
<dbReference type="Pfam" id="PF20041">
    <property type="entry name" value="DUF6443"/>
    <property type="match status" value="1"/>
</dbReference>
<evidence type="ECO:0000313" key="4">
    <source>
        <dbReference type="EMBL" id="AWX43279.1"/>
    </source>
</evidence>
<gene>
    <name evidence="4" type="ORF">HME9304_00266</name>
</gene>
<dbReference type="KEGG" id="spon:HME9304_00266"/>
<dbReference type="Gene3D" id="2.60.40.2700">
    <property type="match status" value="1"/>
</dbReference>
<dbReference type="Proteomes" id="UP000248536">
    <property type="component" value="Chromosome"/>
</dbReference>
<keyword evidence="2" id="KW-0732">Signal</keyword>
<feature type="compositionally biased region" description="Polar residues" evidence="1">
    <location>
        <begin position="227"/>
        <end position="245"/>
    </location>
</feature>
<dbReference type="InterPro" id="IPR022385">
    <property type="entry name" value="Rhs_assc_core"/>
</dbReference>
<sequence length="1444" mass="159200">MKPIYQHVRFCIFLSALLIGSFSYAQCGISSIAPVSQSIGSSGGQEFFTITFTSSSCDGGTITFNNVPSWLTVNRSGANSIRVSATANTGCSRDAFVGYSYNGSLSGAFNVNQLGVDLNAGTITGGGQSICQGTVPSTFGNSASASGGNNSYSYQWQERPNGTSTWTNINGATSLSYSLSVGLTVSKRFRRNATSCEETLPSNEIQVIVTPRPVWYADTDNDGFGDANSSVESCSQPTGYVSNNSDYDDTTENITDIPPQYFYRDIDNDMFGDPNDSVFYSEMPSGYVTNNTDACPNEFGTDNGCPNLLAKLSNENSFASRIYQKELNDSTEITAVGDVIENVTYYDGLGRPLQQVAIRASKEQGDLVTHIGYDAYGRVDREWLPLYRQASEAFGSFRHGMAGAAQTYYKNSYASDFTGLSVPNINAYSLKEYEPSPLNRVFKQAAPGEDWKMGSGHEIVFGYDTNDTDEVRFFKVSTSFTNGIYEPILVQSGYYAVGELYKTVTKDENHDGTTSKLHTTESYTDKLGHVVLKRTYGEVGSPSAVEEHDTHYVYDDYGNLTFVLPPKVDTSNGVSSTELDELCYQYKYDHRNRLVEKKVPGKGWEHIVYNKLDQPVMVQDTVQRTDNEWSYTKYDAFGRVAYTGIADLVATRSQAQANVDGAAAQFEERDGPVYTTNTYPSIYAVPNVLHTMNYYDAYDFDLQGYTIPTTVLGQTVSQNVRGLPTGGGVLVLDGNGDKWVSWARAYDEKGRVITEGTLNDYLQTFTQVETKLDFVGRPEQVVTTHTKGANPPIVTTDDYAYDHMGRLTQQTRTIGAHTETIVENTYGELGQLVGKKVGGNLQTVDYEYNVRGWLKRINDHTSMGNDLFAFDINYNTADHGGTPLYNGNISETEWKTANVDNGLKWYRYGYDALNRLGHAVSNNGRYDVGSPTEPIAYDKNGNITFLKRKGHVVENPDNAITGDFGSMDRMYYYYPAQSNKVRKVSDFANDDQGFREIPGSTGDDFSYDLNGNMTIDLNKGIRGATTTDPGIVYNHLDLPESISVNGNGNNGTISYIYDATGRKLKKIVSTGNTTEYAGNYVYENGQLQFFGHPEGYVVPDGQGGYDYVYQYRDHLGNIRLSYQDINEDGSVDSSEILQERNYYPFGLEHKGYNNSINGVENNYMTYQGKELDESLGLDWHDFGARNYDASLGRWMNLDPLAEQMRRHSPYNFAFNNPLRFIDPDGMSPEDIVIRMLNEQGESVEAFRIHTDLIDTEINLESKGLTYTGTETTNVYFDDQLADYTEQLGGSEYLPDALAVNASAEAAYKGGAQLEVSVLGILKGENKGDFGVNLQVNGLLGIEAGVTGSVTGFFATDPNPDLDVFRGAEIGLQADVRAFGPASVAGAYNQGTEFQWPIGSDGNWRGFTKTTYEGISLGVSGGVVPLPVSFSGYLGVSDYLYRSDR</sequence>
<reference evidence="4 5" key="1">
    <citation type="submission" date="2018-06" db="EMBL/GenBank/DDBJ databases">
        <title>Spongiibacterium sp. HME9304 Genome sequencing and assembly.</title>
        <authorList>
            <person name="Kang H."/>
            <person name="Kim H."/>
            <person name="Joh K."/>
        </authorList>
    </citation>
    <scope>NUCLEOTIDE SEQUENCE [LARGE SCALE GENOMIC DNA]</scope>
    <source>
        <strain evidence="4 5">HME9304</strain>
    </source>
</reference>
<name>A0A2Z4LNG9_9FLAO</name>
<dbReference type="InterPro" id="IPR050708">
    <property type="entry name" value="T6SS_VgrG/RHS"/>
</dbReference>
<feature type="domain" description="DUF6443" evidence="3">
    <location>
        <begin position="321"/>
        <end position="464"/>
    </location>
</feature>
<accession>A0A2Z4LNG9</accession>
<protein>
    <recommendedName>
        <fullName evidence="3">DUF6443 domain-containing protein</fullName>
    </recommendedName>
</protein>
<proteinExistence type="predicted"/>
<feature type="signal peptide" evidence="2">
    <location>
        <begin position="1"/>
        <end position="25"/>
    </location>
</feature>
<organism evidence="4 5">
    <name type="scientific">Flagellimonas maritima</name>
    <dbReference type="NCBI Taxonomy" id="1383885"/>
    <lineage>
        <taxon>Bacteria</taxon>
        <taxon>Pseudomonadati</taxon>
        <taxon>Bacteroidota</taxon>
        <taxon>Flavobacteriia</taxon>
        <taxon>Flavobacteriales</taxon>
        <taxon>Flavobacteriaceae</taxon>
        <taxon>Flagellimonas</taxon>
    </lineage>
</organism>